<keyword evidence="3" id="KW-1185">Reference proteome</keyword>
<accession>A0A7W8B5C3</accession>
<feature type="compositionally biased region" description="Low complexity" evidence="1">
    <location>
        <begin position="499"/>
        <end position="508"/>
    </location>
</feature>
<sequence length="538" mass="58834">MVLRDVRCLGGLVLNHATSSDLTDVAEPEVLRQADAHRSRPLSARPQRITSHQRLDAHSYFAPDTAAATAVAITAAAKILTSDSVSTAGQAAQWLTERVASTGRPLHPGNVASLGGTISPGLQAALRCSREAKVMPVARLRHRTAVASTRSPSNQDARARMLPTALWPEWALRLTPWHPSGKPVARRTDELLTVACLMVGNTTKIHAATGLTGTTVSSHNVSSLLAELIRRRDCADVLHALILLADHLDQHGSPIDYARRRALFTTRSCFIDPTHWRALERRVRANHTPDIAHAQRWVFHALTGTPPRLAHPAIAPATPAQRQQYLRFRWRILPAEAELLTHTARTILDGHGIDEPLQWAPRLDAASLRPLRLPGPAPATITMARLHWAVPVGDFSIARVAQRLHTTTAHAIYLLSQHPVGWSPPRFRRTQHTATRISQWRTWYEQDHLSLQDIADREGTSLASLRLALLKNDSPSVALAPTRAAPGGGDRNPWSQGLRTTTVRTPTPGGTPGWARCGFGRWPSTGTAALRSMSTLGE</sequence>
<dbReference type="EMBL" id="JACHJD010000054">
    <property type="protein sequence ID" value="MBB5110001.1"/>
    <property type="molecule type" value="Genomic_DNA"/>
</dbReference>
<dbReference type="RefSeq" id="WP_184927091.1">
    <property type="nucleotide sequence ID" value="NZ_BMSQ01000066.1"/>
</dbReference>
<evidence type="ECO:0000313" key="2">
    <source>
        <dbReference type="EMBL" id="MBB5110001.1"/>
    </source>
</evidence>
<proteinExistence type="predicted"/>
<reference evidence="2 3" key="1">
    <citation type="submission" date="2020-08" db="EMBL/GenBank/DDBJ databases">
        <title>Genomic Encyclopedia of Type Strains, Phase III (KMG-III): the genomes of soil and plant-associated and newly described type strains.</title>
        <authorList>
            <person name="Whitman W."/>
        </authorList>
    </citation>
    <scope>NUCLEOTIDE SEQUENCE [LARGE SCALE GENOMIC DNA]</scope>
    <source>
        <strain evidence="2 3">CECT 3146</strain>
    </source>
</reference>
<dbReference type="AlphaFoldDB" id="A0A7W8B5C3"/>
<organism evidence="2 3">
    <name type="scientific">Streptomyces spectabilis</name>
    <dbReference type="NCBI Taxonomy" id="68270"/>
    <lineage>
        <taxon>Bacteria</taxon>
        <taxon>Bacillati</taxon>
        <taxon>Actinomycetota</taxon>
        <taxon>Actinomycetes</taxon>
        <taxon>Kitasatosporales</taxon>
        <taxon>Streptomycetaceae</taxon>
        <taxon>Streptomyces</taxon>
    </lineage>
</organism>
<evidence type="ECO:0000313" key="3">
    <source>
        <dbReference type="Proteomes" id="UP000549009"/>
    </source>
</evidence>
<comment type="caution">
    <text evidence="2">The sequence shown here is derived from an EMBL/GenBank/DDBJ whole genome shotgun (WGS) entry which is preliminary data.</text>
</comment>
<protein>
    <submittedName>
        <fullName evidence="2">Uncharacterized protein</fullName>
    </submittedName>
</protein>
<evidence type="ECO:0000256" key="1">
    <source>
        <dbReference type="SAM" id="MobiDB-lite"/>
    </source>
</evidence>
<dbReference type="Proteomes" id="UP000549009">
    <property type="component" value="Unassembled WGS sequence"/>
</dbReference>
<gene>
    <name evidence="2" type="ORF">FHS40_009131</name>
</gene>
<feature type="region of interest" description="Disordered" evidence="1">
    <location>
        <begin position="478"/>
        <end position="513"/>
    </location>
</feature>
<name>A0A7W8B5C3_STRST</name>